<dbReference type="Pfam" id="PF10149">
    <property type="entry name" value="TM231"/>
    <property type="match status" value="1"/>
</dbReference>
<evidence type="ECO:0000256" key="6">
    <source>
        <dbReference type="ARBA" id="ARBA00022989"/>
    </source>
</evidence>
<sequence length="314" mass="36638">MAVYEVFAHPELRRYKASIVSKASVFLVACFLLTFIIPVLVTYRSGGFWIKESTYQESPVIAFKHDFLLVLDLDGGQVKYATYSTFQKYNGMQWRNLRIPVVTSREEDENGDGRADLLKFNLEMPLLDTENVRGIRLVLFFYYKLVKYSSFHMESLAVVTETAPLPAEKVYISGDLSIKQKQTLAHRGIDIRYNDSLVNQTSSFAEEYNLQRLLETYSKRNVTTRLVSPNIVWTTYRAPGSPFTLTANIAYPNDETYHFRPGFWYMIKWAWVQYLSVLIIFLYIFERVKVFVFMNQLVTTIVEKVSDVKNRRFT</sequence>
<dbReference type="EMBL" id="JBAMIC010000001">
    <property type="protein sequence ID" value="KAK7114268.1"/>
    <property type="molecule type" value="Genomic_DNA"/>
</dbReference>
<evidence type="ECO:0000256" key="9">
    <source>
        <dbReference type="ARBA" id="ARBA00023180"/>
    </source>
</evidence>
<evidence type="ECO:0000256" key="10">
    <source>
        <dbReference type="ARBA" id="ARBA00023273"/>
    </source>
</evidence>
<keyword evidence="4" id="KW-1003">Cell membrane</keyword>
<evidence type="ECO:0000256" key="4">
    <source>
        <dbReference type="ARBA" id="ARBA00022475"/>
    </source>
</evidence>
<comment type="caution">
    <text evidence="13">The sequence shown here is derived from an EMBL/GenBank/DDBJ whole genome shotgun (WGS) entry which is preliminary data.</text>
</comment>
<dbReference type="GO" id="GO:0060271">
    <property type="term" value="P:cilium assembly"/>
    <property type="evidence" value="ECO:0007669"/>
    <property type="project" value="TreeGrafter"/>
</dbReference>
<keyword evidence="5 12" id="KW-0812">Transmembrane</keyword>
<dbReference type="Proteomes" id="UP001374579">
    <property type="component" value="Unassembled WGS sequence"/>
</dbReference>
<comment type="similarity">
    <text evidence="2">Belongs to the TMEM231 family.</text>
</comment>
<feature type="transmembrane region" description="Helical" evidence="12">
    <location>
        <begin position="23"/>
        <end position="43"/>
    </location>
</feature>
<evidence type="ECO:0000256" key="8">
    <source>
        <dbReference type="ARBA" id="ARBA00023136"/>
    </source>
</evidence>
<dbReference type="GO" id="GO:0032880">
    <property type="term" value="P:regulation of protein localization"/>
    <property type="evidence" value="ECO:0007669"/>
    <property type="project" value="TreeGrafter"/>
</dbReference>
<evidence type="ECO:0000313" key="13">
    <source>
        <dbReference type="EMBL" id="KAK7114268.1"/>
    </source>
</evidence>
<comment type="function">
    <text evidence="11">Transmembrane component of the tectonic-like complex, a complex localized at the transition zone of primary cilia and acting as a barrier that prevents diffusion of transmembrane proteins between the cilia and plasma membranes. Required for ciliogenesis and sonic hedgehog/SHH signaling.</text>
</comment>
<evidence type="ECO:0000256" key="3">
    <source>
        <dbReference type="ARBA" id="ARBA00015087"/>
    </source>
</evidence>
<comment type="subcellular location">
    <subcellularLocation>
        <location evidence="1">Cell projection</location>
        <location evidence="1">Cilium membrane</location>
        <topology evidence="1">Multi-pass membrane protein</topology>
    </subcellularLocation>
</comment>
<gene>
    <name evidence="13" type="ORF">V1264_000353</name>
</gene>
<dbReference type="PANTHER" id="PTHR14605">
    <property type="entry name" value="CHST5 PROTEIN"/>
    <property type="match status" value="1"/>
</dbReference>
<protein>
    <recommendedName>
        <fullName evidence="3">Transmembrane protein 231</fullName>
    </recommendedName>
</protein>
<reference evidence="13 14" key="1">
    <citation type="submission" date="2024-02" db="EMBL/GenBank/DDBJ databases">
        <title>Chromosome-scale genome assembly of the rough periwinkle Littorina saxatilis.</title>
        <authorList>
            <person name="De Jode A."/>
            <person name="Faria R."/>
            <person name="Formenti G."/>
            <person name="Sims Y."/>
            <person name="Smith T.P."/>
            <person name="Tracey A."/>
            <person name="Wood J.M.D."/>
            <person name="Zagrodzka Z.B."/>
            <person name="Johannesson K."/>
            <person name="Butlin R.K."/>
            <person name="Leder E.H."/>
        </authorList>
    </citation>
    <scope>NUCLEOTIDE SEQUENCE [LARGE SCALE GENOMIC DNA]</scope>
    <source>
        <strain evidence="13">Snail1</strain>
        <tissue evidence="13">Muscle</tissue>
    </source>
</reference>
<accession>A0AAN9BZN6</accession>
<keyword evidence="9" id="KW-0325">Glycoprotein</keyword>
<keyword evidence="6 12" id="KW-1133">Transmembrane helix</keyword>
<evidence type="ECO:0000256" key="2">
    <source>
        <dbReference type="ARBA" id="ARBA00009082"/>
    </source>
</evidence>
<evidence type="ECO:0000256" key="7">
    <source>
        <dbReference type="ARBA" id="ARBA00023069"/>
    </source>
</evidence>
<keyword evidence="7" id="KW-0969">Cilium</keyword>
<evidence type="ECO:0000256" key="1">
    <source>
        <dbReference type="ARBA" id="ARBA00004272"/>
    </source>
</evidence>
<dbReference type="GO" id="GO:0060170">
    <property type="term" value="C:ciliary membrane"/>
    <property type="evidence" value="ECO:0007669"/>
    <property type="project" value="UniProtKB-SubCell"/>
</dbReference>
<dbReference type="InterPro" id="IPR019306">
    <property type="entry name" value="TMEM231"/>
</dbReference>
<dbReference type="AlphaFoldDB" id="A0AAN9BZN6"/>
<evidence type="ECO:0000313" key="14">
    <source>
        <dbReference type="Proteomes" id="UP001374579"/>
    </source>
</evidence>
<keyword evidence="8 12" id="KW-0472">Membrane</keyword>
<organism evidence="13 14">
    <name type="scientific">Littorina saxatilis</name>
    <dbReference type="NCBI Taxonomy" id="31220"/>
    <lineage>
        <taxon>Eukaryota</taxon>
        <taxon>Metazoa</taxon>
        <taxon>Spiralia</taxon>
        <taxon>Lophotrochozoa</taxon>
        <taxon>Mollusca</taxon>
        <taxon>Gastropoda</taxon>
        <taxon>Caenogastropoda</taxon>
        <taxon>Littorinimorpha</taxon>
        <taxon>Littorinoidea</taxon>
        <taxon>Littorinidae</taxon>
        <taxon>Littorina</taxon>
    </lineage>
</organism>
<evidence type="ECO:0000256" key="11">
    <source>
        <dbReference type="ARBA" id="ARBA00024803"/>
    </source>
</evidence>
<dbReference type="PANTHER" id="PTHR14605:SF1">
    <property type="entry name" value="TRANSMEMBRANE PROTEIN 231"/>
    <property type="match status" value="1"/>
</dbReference>
<name>A0AAN9BZN6_9CAEN</name>
<keyword evidence="10" id="KW-0966">Cell projection</keyword>
<evidence type="ECO:0000256" key="12">
    <source>
        <dbReference type="SAM" id="Phobius"/>
    </source>
</evidence>
<evidence type="ECO:0000256" key="5">
    <source>
        <dbReference type="ARBA" id="ARBA00022692"/>
    </source>
</evidence>
<dbReference type="GO" id="GO:0035869">
    <property type="term" value="C:ciliary transition zone"/>
    <property type="evidence" value="ECO:0007669"/>
    <property type="project" value="TreeGrafter"/>
</dbReference>
<keyword evidence="14" id="KW-1185">Reference proteome</keyword>
<proteinExistence type="inferred from homology"/>
<feature type="transmembrane region" description="Helical" evidence="12">
    <location>
        <begin position="263"/>
        <end position="285"/>
    </location>
</feature>